<keyword evidence="2" id="KW-1185">Reference proteome</keyword>
<reference evidence="1 2" key="1">
    <citation type="submission" date="2019-05" db="EMBL/GenBank/DDBJ databases">
        <title>Another draft genome of Portunus trituberculatus and its Hox gene families provides insights of decapod evolution.</title>
        <authorList>
            <person name="Jeong J.-H."/>
            <person name="Song I."/>
            <person name="Kim S."/>
            <person name="Choi T."/>
            <person name="Kim D."/>
            <person name="Ryu S."/>
            <person name="Kim W."/>
        </authorList>
    </citation>
    <scope>NUCLEOTIDE SEQUENCE [LARGE SCALE GENOMIC DNA]</scope>
    <source>
        <tissue evidence="1">Muscle</tissue>
    </source>
</reference>
<accession>A0A5B7E2T7</accession>
<dbReference type="EMBL" id="VSRR010001763">
    <property type="protein sequence ID" value="MPC27533.1"/>
    <property type="molecule type" value="Genomic_DNA"/>
</dbReference>
<protein>
    <submittedName>
        <fullName evidence="1">Uncharacterized protein</fullName>
    </submittedName>
</protein>
<dbReference type="Proteomes" id="UP000324222">
    <property type="component" value="Unassembled WGS sequence"/>
</dbReference>
<gene>
    <name evidence="1" type="ORF">E2C01_020705</name>
</gene>
<proteinExistence type="predicted"/>
<name>A0A5B7E2T7_PORTR</name>
<dbReference type="AlphaFoldDB" id="A0A5B7E2T7"/>
<sequence>MSLSDVVLHDKICDMIRIILTWCVVRECRRQCCHGGGLPGDRGRRRRHGEGCRLAADVGDEHGAGGGRHLMQVNFKNKLEGRGGLSGTYWGVFGVVWIIT</sequence>
<evidence type="ECO:0000313" key="1">
    <source>
        <dbReference type="EMBL" id="MPC27533.1"/>
    </source>
</evidence>
<comment type="caution">
    <text evidence="1">The sequence shown here is derived from an EMBL/GenBank/DDBJ whole genome shotgun (WGS) entry which is preliminary data.</text>
</comment>
<organism evidence="1 2">
    <name type="scientific">Portunus trituberculatus</name>
    <name type="common">Swimming crab</name>
    <name type="synonym">Neptunus trituberculatus</name>
    <dbReference type="NCBI Taxonomy" id="210409"/>
    <lineage>
        <taxon>Eukaryota</taxon>
        <taxon>Metazoa</taxon>
        <taxon>Ecdysozoa</taxon>
        <taxon>Arthropoda</taxon>
        <taxon>Crustacea</taxon>
        <taxon>Multicrustacea</taxon>
        <taxon>Malacostraca</taxon>
        <taxon>Eumalacostraca</taxon>
        <taxon>Eucarida</taxon>
        <taxon>Decapoda</taxon>
        <taxon>Pleocyemata</taxon>
        <taxon>Brachyura</taxon>
        <taxon>Eubrachyura</taxon>
        <taxon>Portunoidea</taxon>
        <taxon>Portunidae</taxon>
        <taxon>Portuninae</taxon>
        <taxon>Portunus</taxon>
    </lineage>
</organism>
<evidence type="ECO:0000313" key="2">
    <source>
        <dbReference type="Proteomes" id="UP000324222"/>
    </source>
</evidence>